<dbReference type="Gene3D" id="3.30.9.10">
    <property type="entry name" value="D-Amino Acid Oxidase, subunit A, domain 2"/>
    <property type="match status" value="1"/>
</dbReference>
<dbReference type="SUPFAM" id="SSF103025">
    <property type="entry name" value="Folate-binding domain"/>
    <property type="match status" value="1"/>
</dbReference>
<dbReference type="RefSeq" id="XP_024946430.1">
    <property type="nucleotide sequence ID" value="XM_025090662.1"/>
</dbReference>
<dbReference type="GO" id="GO:0005739">
    <property type="term" value="C:mitochondrion"/>
    <property type="evidence" value="ECO:0007669"/>
    <property type="project" value="TreeGrafter"/>
</dbReference>
<dbReference type="InterPro" id="IPR029043">
    <property type="entry name" value="GcvT/YgfZ_C"/>
</dbReference>
<keyword evidence="6" id="KW-1185">Reference proteome</keyword>
<feature type="domain" description="FAD dependent oxidoreductase" evidence="2">
    <location>
        <begin position="71"/>
        <end position="428"/>
    </location>
</feature>
<dbReference type="Gene3D" id="3.50.50.60">
    <property type="entry name" value="FAD/NAD(P)-binding domain"/>
    <property type="match status" value="1"/>
</dbReference>
<dbReference type="RefSeq" id="XP_015606904.1">
    <property type="nucleotide sequence ID" value="XM_015751418.2"/>
</dbReference>
<evidence type="ECO:0000259" key="4">
    <source>
        <dbReference type="Pfam" id="PF08669"/>
    </source>
</evidence>
<dbReference type="InterPro" id="IPR027266">
    <property type="entry name" value="TrmE/GcvT-like"/>
</dbReference>
<name>A0AAJ7CBW6_CEPCN</name>
<dbReference type="PANTHER" id="PTHR43757">
    <property type="entry name" value="AMINOMETHYLTRANSFERASE"/>
    <property type="match status" value="1"/>
</dbReference>
<dbReference type="InterPro" id="IPR036188">
    <property type="entry name" value="FAD/NAD-bd_sf"/>
</dbReference>
<dbReference type="InterPro" id="IPR013977">
    <property type="entry name" value="GcvT_C"/>
</dbReference>
<dbReference type="FunFam" id="3.50.50.60:FF:000769">
    <property type="entry name" value="Sarcosine dehydrogenase"/>
    <property type="match status" value="1"/>
</dbReference>
<organism evidence="6 7">
    <name type="scientific">Cephus cinctus</name>
    <name type="common">Wheat stem sawfly</name>
    <dbReference type="NCBI Taxonomy" id="211228"/>
    <lineage>
        <taxon>Eukaryota</taxon>
        <taxon>Metazoa</taxon>
        <taxon>Ecdysozoa</taxon>
        <taxon>Arthropoda</taxon>
        <taxon>Hexapoda</taxon>
        <taxon>Insecta</taxon>
        <taxon>Pterygota</taxon>
        <taxon>Neoptera</taxon>
        <taxon>Endopterygota</taxon>
        <taxon>Hymenoptera</taxon>
        <taxon>Cephoidea</taxon>
        <taxon>Cephidae</taxon>
        <taxon>Cephus</taxon>
    </lineage>
</organism>
<dbReference type="SUPFAM" id="SSF54373">
    <property type="entry name" value="FAD-linked reductases, C-terminal domain"/>
    <property type="match status" value="1"/>
</dbReference>
<dbReference type="InterPro" id="IPR028896">
    <property type="entry name" value="GcvT/YgfZ/DmdA"/>
</dbReference>
<evidence type="ECO:0000259" key="2">
    <source>
        <dbReference type="Pfam" id="PF01266"/>
    </source>
</evidence>
<dbReference type="KEGG" id="ccin:107273333"/>
<dbReference type="InterPro" id="IPR006222">
    <property type="entry name" value="GCVT_N"/>
</dbReference>
<dbReference type="AlphaFoldDB" id="A0AAJ7CBW6"/>
<dbReference type="Pfam" id="PF16350">
    <property type="entry name" value="FAO_M"/>
    <property type="match status" value="1"/>
</dbReference>
<evidence type="ECO:0000313" key="7">
    <source>
        <dbReference type="RefSeq" id="XP_015606904.1"/>
    </source>
</evidence>
<dbReference type="Proteomes" id="UP000694920">
    <property type="component" value="Unplaced"/>
</dbReference>
<dbReference type="FunFam" id="2.40.30.110:FF:000008">
    <property type="entry name" value="Sarcosine dehydrogenase"/>
    <property type="match status" value="1"/>
</dbReference>
<evidence type="ECO:0000313" key="6">
    <source>
        <dbReference type="Proteomes" id="UP000694920"/>
    </source>
</evidence>
<proteinExistence type="inferred from homology"/>
<dbReference type="Pfam" id="PF08669">
    <property type="entry name" value="GCV_T_C"/>
    <property type="match status" value="1"/>
</dbReference>
<dbReference type="InterPro" id="IPR032503">
    <property type="entry name" value="FAO_M"/>
</dbReference>
<feature type="domain" description="GCVT N-terminal" evidence="3">
    <location>
        <begin position="489"/>
        <end position="801"/>
    </location>
</feature>
<dbReference type="Gene3D" id="2.40.30.110">
    <property type="entry name" value="Aminomethyltransferase beta-barrel domains"/>
    <property type="match status" value="1"/>
</dbReference>
<dbReference type="InterPro" id="IPR006076">
    <property type="entry name" value="FAD-dep_OxRdtase"/>
</dbReference>
<feature type="domain" description="Aminomethyltransferase C-terminal" evidence="4">
    <location>
        <begin position="821"/>
        <end position="905"/>
    </location>
</feature>
<evidence type="ECO:0000256" key="1">
    <source>
        <dbReference type="ARBA" id="ARBA00008609"/>
    </source>
</evidence>
<evidence type="ECO:0000259" key="3">
    <source>
        <dbReference type="Pfam" id="PF01571"/>
    </source>
</evidence>
<accession>A0AAJ7CBW6</accession>
<dbReference type="Pfam" id="PF01571">
    <property type="entry name" value="GCV_T"/>
    <property type="match status" value="1"/>
</dbReference>
<dbReference type="SUPFAM" id="SSF51905">
    <property type="entry name" value="FAD/NAD(P)-binding domain"/>
    <property type="match status" value="1"/>
</dbReference>
<dbReference type="Gene3D" id="3.30.70.1400">
    <property type="entry name" value="Aminomethyltransferase beta-barrel domains"/>
    <property type="match status" value="1"/>
</dbReference>
<gene>
    <name evidence="7 8" type="primary">LOC107273333</name>
</gene>
<dbReference type="PANTHER" id="PTHR43757:SF11">
    <property type="entry name" value="SARCOSINE DEHYDROGENASE"/>
    <property type="match status" value="1"/>
</dbReference>
<sequence length="919" mass="103094">MTGFKAVCVEALGQSRSVLRIALSQTEEMFRLAVSKLTKRNAKLHSRTLLTKPDEALNSSKTTVTVPEYADVVIIGGGTAGCNALYSLAKNGVRAVLLERSKLSSGTTWHTAGLIWRLRPNDTEIELLDITRNILMNLEEEAGMNSIWINNGGIYIARSDMRIQEYKRLVTVGRSHDIEAHIISPREAQELFPLLDPNAFTGAMYTPGDGVVDPATLLDALTKSAKSNGAQIIEDCPVTKILTDKNMFETKRVTGVETPYGLIKTNCVLNASGVWSRSTAKMAGLDIPLIPMKHAYVITAPLEGVQGLPNIRDHDGSVYFRIQGSSLCVGGYEPNPIILQCVPKNFTFDLYELDWNVFSTHTTEIIKLVPKFSTAGIRTTVCGPESFTPDHKPIMGEDPRCLGFYHSCGYNSAGMMLGGGCGDQIAKWIIHGRPDKHMHNYDIRRFTPEQTRDAIWANERSHESYVKNYSIVFPHDEPLSGRNFKTDPFHHLLVKEGAVMEERQGWERPGWFLSGKVAPVAAYDYYGNYGSPKHQEYPYAEMLAREYTFDFPVHHKIIGEEALACRNNAALFDMSYFGKFYLCGPDAQKAADYLFTSNTDRDINRTVYSCMLNKNGGVEADCTVTAIETGSGGVADPIFRGKAFYIVSGGMSAYHTWCHMKNVIREQDFKVTLHDATEQIGILSIQGPNSRRILETIVDEELSNEKFPMLTSKLMNIKGNLVRTLRVSFVGELGFELHIPSQLCENVYAAVMAVGRNYKMKLAGYRALYSLSSEKGYHLWHYDLRTTDNPIEAGLGFLCRKNGDYQGRKAVKKLRENGVKRKLAHFHLKHQVPLWGLETVYRDGQIVGYLRRGEYAYALEKSIGQAYIKHPEGENVTKHFLENGVYEIEIMRKRYPATIHLQSPFDPENKRPLGEYSSS</sequence>
<reference evidence="7 8" key="1">
    <citation type="submission" date="2025-04" db="UniProtKB">
        <authorList>
            <consortium name="RefSeq"/>
        </authorList>
    </citation>
    <scope>IDENTIFICATION</scope>
</reference>
<protein>
    <submittedName>
        <fullName evidence="7 8">Sarcosine dehydrogenase, mitochondrial</fullName>
    </submittedName>
</protein>
<dbReference type="Gene3D" id="3.30.1360.120">
    <property type="entry name" value="Probable tRNA modification gtpase trme, domain 1"/>
    <property type="match status" value="1"/>
</dbReference>
<comment type="similarity">
    <text evidence="1">Belongs to the GcvT family.</text>
</comment>
<dbReference type="Pfam" id="PF01266">
    <property type="entry name" value="DAO"/>
    <property type="match status" value="1"/>
</dbReference>
<feature type="domain" description="FAD dependent oxidoreductase central" evidence="5">
    <location>
        <begin position="431"/>
        <end position="486"/>
    </location>
</feature>
<evidence type="ECO:0000313" key="8">
    <source>
        <dbReference type="RefSeq" id="XP_024946430.1"/>
    </source>
</evidence>
<dbReference type="GeneID" id="107273333"/>
<dbReference type="SUPFAM" id="SSF101790">
    <property type="entry name" value="Aminomethyltransferase beta-barrel domain"/>
    <property type="match status" value="1"/>
</dbReference>
<evidence type="ECO:0000259" key="5">
    <source>
        <dbReference type="Pfam" id="PF16350"/>
    </source>
</evidence>